<reference evidence="1" key="1">
    <citation type="journal article" date="2023" name="IScience">
        <title>Live-bearing cockroach genome reveals convergent evolutionary mechanisms linked to viviparity in insects and beyond.</title>
        <authorList>
            <person name="Fouks B."/>
            <person name="Harrison M.C."/>
            <person name="Mikhailova A.A."/>
            <person name="Marchal E."/>
            <person name="English S."/>
            <person name="Carruthers M."/>
            <person name="Jennings E.C."/>
            <person name="Chiamaka E.L."/>
            <person name="Frigard R.A."/>
            <person name="Pippel M."/>
            <person name="Attardo G.M."/>
            <person name="Benoit J.B."/>
            <person name="Bornberg-Bauer E."/>
            <person name="Tobe S.S."/>
        </authorList>
    </citation>
    <scope>NUCLEOTIDE SEQUENCE</scope>
    <source>
        <strain evidence="1">Stay&amp;Tobe</strain>
    </source>
</reference>
<reference evidence="1" key="2">
    <citation type="submission" date="2023-05" db="EMBL/GenBank/DDBJ databases">
        <authorList>
            <person name="Fouks B."/>
        </authorList>
    </citation>
    <scope>NUCLEOTIDE SEQUENCE</scope>
    <source>
        <strain evidence="1">Stay&amp;Tobe</strain>
        <tissue evidence="1">Testes</tissue>
    </source>
</reference>
<accession>A0AAD8A2X0</accession>
<protein>
    <submittedName>
        <fullName evidence="1">Uncharacterized protein</fullName>
    </submittedName>
</protein>
<dbReference type="Proteomes" id="UP001233999">
    <property type="component" value="Unassembled WGS sequence"/>
</dbReference>
<dbReference type="EMBL" id="JASPKZ010003886">
    <property type="protein sequence ID" value="KAJ9591135.1"/>
    <property type="molecule type" value="Genomic_DNA"/>
</dbReference>
<organism evidence="1 2">
    <name type="scientific">Diploptera punctata</name>
    <name type="common">Pacific beetle cockroach</name>
    <dbReference type="NCBI Taxonomy" id="6984"/>
    <lineage>
        <taxon>Eukaryota</taxon>
        <taxon>Metazoa</taxon>
        <taxon>Ecdysozoa</taxon>
        <taxon>Arthropoda</taxon>
        <taxon>Hexapoda</taxon>
        <taxon>Insecta</taxon>
        <taxon>Pterygota</taxon>
        <taxon>Neoptera</taxon>
        <taxon>Polyneoptera</taxon>
        <taxon>Dictyoptera</taxon>
        <taxon>Blattodea</taxon>
        <taxon>Blaberoidea</taxon>
        <taxon>Blaberidae</taxon>
        <taxon>Diplopterinae</taxon>
        <taxon>Diploptera</taxon>
    </lineage>
</organism>
<proteinExistence type="predicted"/>
<gene>
    <name evidence="1" type="ORF">L9F63_002356</name>
</gene>
<feature type="non-terminal residue" evidence="1">
    <location>
        <position position="1"/>
    </location>
</feature>
<sequence>NPGQYKPGNCSTTLVTNCDFCETDTLSLLLDMYLLYGKANDVNNILEHFKTFTIDSEDRFLAFMASCRPAMYDSNSRYGRGSSCSRGRTCLYSMW</sequence>
<feature type="non-terminal residue" evidence="1">
    <location>
        <position position="95"/>
    </location>
</feature>
<name>A0AAD8A2X0_DIPPU</name>
<evidence type="ECO:0000313" key="2">
    <source>
        <dbReference type="Proteomes" id="UP001233999"/>
    </source>
</evidence>
<keyword evidence="2" id="KW-1185">Reference proteome</keyword>
<evidence type="ECO:0000313" key="1">
    <source>
        <dbReference type="EMBL" id="KAJ9591135.1"/>
    </source>
</evidence>
<comment type="caution">
    <text evidence="1">The sequence shown here is derived from an EMBL/GenBank/DDBJ whole genome shotgun (WGS) entry which is preliminary data.</text>
</comment>
<dbReference type="AlphaFoldDB" id="A0AAD8A2X0"/>